<dbReference type="InterPro" id="IPR052579">
    <property type="entry name" value="Zinc_finger_SWIM"/>
</dbReference>
<gene>
    <name evidence="1" type="ORF">AM588_10004061</name>
</gene>
<organism evidence="1 2">
    <name type="scientific">Phytophthora nicotianae</name>
    <name type="common">Potato buckeye rot agent</name>
    <name type="synonym">Phytophthora parasitica</name>
    <dbReference type="NCBI Taxonomy" id="4792"/>
    <lineage>
        <taxon>Eukaryota</taxon>
        <taxon>Sar</taxon>
        <taxon>Stramenopiles</taxon>
        <taxon>Oomycota</taxon>
        <taxon>Peronosporomycetes</taxon>
        <taxon>Peronosporales</taxon>
        <taxon>Peronosporaceae</taxon>
        <taxon>Phytophthora</taxon>
    </lineage>
</organism>
<name>A0A0W8D957_PHYNI</name>
<evidence type="ECO:0008006" key="3">
    <source>
        <dbReference type="Google" id="ProtNLM"/>
    </source>
</evidence>
<comment type="caution">
    <text evidence="1">The sequence shown here is derived from an EMBL/GenBank/DDBJ whole genome shotgun (WGS) entry which is preliminary data.</text>
</comment>
<evidence type="ECO:0000313" key="1">
    <source>
        <dbReference type="EMBL" id="KUF92921.1"/>
    </source>
</evidence>
<evidence type="ECO:0000313" key="2">
    <source>
        <dbReference type="Proteomes" id="UP000054636"/>
    </source>
</evidence>
<dbReference type="AlphaFoldDB" id="A0A0W8D957"/>
<reference evidence="1 2" key="1">
    <citation type="submission" date="2015-11" db="EMBL/GenBank/DDBJ databases">
        <title>Genomes and virulence difference between two physiological races of Phytophthora nicotianae.</title>
        <authorList>
            <person name="Liu H."/>
            <person name="Ma X."/>
            <person name="Yu H."/>
            <person name="Fang D."/>
            <person name="Li Y."/>
            <person name="Wang X."/>
            <person name="Wang W."/>
            <person name="Dong Y."/>
            <person name="Xiao B."/>
        </authorList>
    </citation>
    <scope>NUCLEOTIDE SEQUENCE [LARGE SCALE GENOMIC DNA]</scope>
    <source>
        <strain evidence="2">race 1</strain>
    </source>
</reference>
<protein>
    <recommendedName>
        <fullName evidence="3">MULE transposase domain-containing protein</fullName>
    </recommendedName>
</protein>
<dbReference type="PANTHER" id="PTHR31569">
    <property type="entry name" value="SWIM-TYPE DOMAIN-CONTAINING PROTEIN"/>
    <property type="match status" value="1"/>
</dbReference>
<dbReference type="PANTHER" id="PTHR31569:SF4">
    <property type="entry name" value="SWIM-TYPE DOMAIN-CONTAINING PROTEIN"/>
    <property type="match status" value="1"/>
</dbReference>
<sequence length="231" mass="26511">MPRIIVTDRGLVCTNTTEKVYPPSKKLLCRWHIRRNVLAQAHRKIVVAQVPEASSLVMKNMKELEVDTFMAKYDETINAATASEYNEGCLALKDLNSNMDAYLTRHWWPYKTKFVRCWIDSFCHFGSVDTSTVEGTHAKMKSFLDNARGDLVTVFQQWWSRAVTNNSVQAAKEVSTIPQLFRDDLYSAVAEKNISVHALKETHKLWKMPRKLVVQGTRPNDFTGTERRTKG</sequence>
<proteinExistence type="predicted"/>
<dbReference type="EMBL" id="LNFP01000432">
    <property type="protein sequence ID" value="KUF92921.1"/>
    <property type="molecule type" value="Genomic_DNA"/>
</dbReference>
<dbReference type="Proteomes" id="UP000054636">
    <property type="component" value="Unassembled WGS sequence"/>
</dbReference>
<accession>A0A0W8D957</accession>